<dbReference type="Gene3D" id="3.40.720.10">
    <property type="entry name" value="Alkaline Phosphatase, subunit A"/>
    <property type="match status" value="1"/>
</dbReference>
<gene>
    <name evidence="8" type="ORF">V5799_015852</name>
</gene>
<dbReference type="Pfam" id="PF00884">
    <property type="entry name" value="Sulfatase"/>
    <property type="match status" value="1"/>
</dbReference>
<dbReference type="InterPro" id="IPR000917">
    <property type="entry name" value="Sulfatase_N"/>
</dbReference>
<comment type="cofactor">
    <cofactor evidence="1">
        <name>Ca(2+)</name>
        <dbReference type="ChEBI" id="CHEBI:29108"/>
    </cofactor>
</comment>
<sequence>MQAILAGIEGPWGLPLDVRILPQYLKERGYETHLVGKWHLGYYSKSFTPTFRGFDSFYGFYNGDEDYYSHDIPYESDACLDFWFNTDPVRSENGSYSTTLFTQRAQNVIRQRDRSKPLFLMVSYQAPHGTPDQDQLQAPQKNVDKFPYIEERNRTIFAGMVDALDESVGEIFQTLHEADMLDNIVILFSSDNGGVQWGPHGSRAFNWPLRGSKNTLWEGGTRVAAFVWSPLLAQNRTVSNQLMHITDWLPTLYSLAGGNVAELGELDGNNMWSHLSDGSSSPREELLYDITEMITYARAVRHSRYKLVVDGSGYFADRYRPPPGSAPYQALDNLLEKSMVASVLKRFYRKEDLELPKDWRERATINCRSSKENFYPNQSVYLFDIDADPCELNNIASSRPDVLQFMENRLDAYQASASLPLTKREHTSSAFRIRDGLCAPWHKAEEVAAPGASTPHHQTCRTQTLLFYTLTFWSFKSLFKLGIA</sequence>
<organism evidence="8 9">
    <name type="scientific">Amblyomma americanum</name>
    <name type="common">Lone star tick</name>
    <dbReference type="NCBI Taxonomy" id="6943"/>
    <lineage>
        <taxon>Eukaryota</taxon>
        <taxon>Metazoa</taxon>
        <taxon>Ecdysozoa</taxon>
        <taxon>Arthropoda</taxon>
        <taxon>Chelicerata</taxon>
        <taxon>Arachnida</taxon>
        <taxon>Acari</taxon>
        <taxon>Parasitiformes</taxon>
        <taxon>Ixodida</taxon>
        <taxon>Ixodoidea</taxon>
        <taxon>Ixodidae</taxon>
        <taxon>Amblyomminae</taxon>
        <taxon>Amblyomma</taxon>
    </lineage>
</organism>
<dbReference type="Gene3D" id="3.30.1120.10">
    <property type="match status" value="1"/>
</dbReference>
<keyword evidence="5" id="KW-0106">Calcium</keyword>
<protein>
    <recommendedName>
        <fullName evidence="7">Sulfatase N-terminal domain-containing protein</fullName>
    </recommendedName>
</protein>
<proteinExistence type="inferred from homology"/>
<dbReference type="AlphaFoldDB" id="A0AAQ4F6M6"/>
<evidence type="ECO:0000313" key="8">
    <source>
        <dbReference type="EMBL" id="KAK8782807.1"/>
    </source>
</evidence>
<dbReference type="CDD" id="cd16029">
    <property type="entry name" value="4-S"/>
    <property type="match status" value="1"/>
</dbReference>
<keyword evidence="4" id="KW-0378">Hydrolase</keyword>
<evidence type="ECO:0000256" key="4">
    <source>
        <dbReference type="ARBA" id="ARBA00022801"/>
    </source>
</evidence>
<dbReference type="InterPro" id="IPR047115">
    <property type="entry name" value="ARSB"/>
</dbReference>
<evidence type="ECO:0000256" key="2">
    <source>
        <dbReference type="ARBA" id="ARBA00008779"/>
    </source>
</evidence>
<dbReference type="GO" id="GO:0046872">
    <property type="term" value="F:metal ion binding"/>
    <property type="evidence" value="ECO:0007669"/>
    <property type="project" value="UniProtKB-KW"/>
</dbReference>
<accession>A0AAQ4F6M6</accession>
<comment type="similarity">
    <text evidence="2">Belongs to the sulfatase family.</text>
</comment>
<dbReference type="InterPro" id="IPR024607">
    <property type="entry name" value="Sulfatase_CS"/>
</dbReference>
<evidence type="ECO:0000256" key="6">
    <source>
        <dbReference type="ARBA" id="ARBA00023180"/>
    </source>
</evidence>
<keyword evidence="6" id="KW-0325">Glycoprotein</keyword>
<evidence type="ECO:0000256" key="5">
    <source>
        <dbReference type="ARBA" id="ARBA00022837"/>
    </source>
</evidence>
<keyword evidence="9" id="KW-1185">Reference proteome</keyword>
<keyword evidence="3" id="KW-0479">Metal-binding</keyword>
<dbReference type="Proteomes" id="UP001321473">
    <property type="component" value="Unassembled WGS sequence"/>
</dbReference>
<reference evidence="8 9" key="1">
    <citation type="journal article" date="2023" name="Arcadia Sci">
        <title>De novo assembly of a long-read Amblyomma americanum tick genome.</title>
        <authorList>
            <person name="Chou S."/>
            <person name="Poskanzer K.E."/>
            <person name="Rollins M."/>
            <person name="Thuy-Boun P.S."/>
        </authorList>
    </citation>
    <scope>NUCLEOTIDE SEQUENCE [LARGE SCALE GENOMIC DNA]</scope>
    <source>
        <strain evidence="8">F_SG_1</strain>
        <tissue evidence="8">Salivary glands</tissue>
    </source>
</reference>
<dbReference type="EMBL" id="JARKHS020006266">
    <property type="protein sequence ID" value="KAK8782807.1"/>
    <property type="molecule type" value="Genomic_DNA"/>
</dbReference>
<evidence type="ECO:0000259" key="7">
    <source>
        <dbReference type="Pfam" id="PF00884"/>
    </source>
</evidence>
<dbReference type="InterPro" id="IPR017850">
    <property type="entry name" value="Alkaline_phosphatase_core_sf"/>
</dbReference>
<dbReference type="PANTHER" id="PTHR10342">
    <property type="entry name" value="ARYLSULFATASE"/>
    <property type="match status" value="1"/>
</dbReference>
<evidence type="ECO:0000256" key="1">
    <source>
        <dbReference type="ARBA" id="ARBA00001913"/>
    </source>
</evidence>
<dbReference type="GO" id="GO:0008484">
    <property type="term" value="F:sulfuric ester hydrolase activity"/>
    <property type="evidence" value="ECO:0007669"/>
    <property type="project" value="InterPro"/>
</dbReference>
<comment type="caution">
    <text evidence="8">The sequence shown here is derived from an EMBL/GenBank/DDBJ whole genome shotgun (WGS) entry which is preliminary data.</text>
</comment>
<feature type="domain" description="Sulfatase N-terminal" evidence="7">
    <location>
        <begin position="12"/>
        <end position="257"/>
    </location>
</feature>
<dbReference type="SUPFAM" id="SSF53649">
    <property type="entry name" value="Alkaline phosphatase-like"/>
    <property type="match status" value="1"/>
</dbReference>
<name>A0AAQ4F6M6_AMBAM</name>
<dbReference type="PANTHER" id="PTHR10342:SF273">
    <property type="entry name" value="RE14504P"/>
    <property type="match status" value="1"/>
</dbReference>
<dbReference type="PROSITE" id="PS00149">
    <property type="entry name" value="SULFATASE_2"/>
    <property type="match status" value="1"/>
</dbReference>
<evidence type="ECO:0000313" key="9">
    <source>
        <dbReference type="Proteomes" id="UP001321473"/>
    </source>
</evidence>
<evidence type="ECO:0000256" key="3">
    <source>
        <dbReference type="ARBA" id="ARBA00022723"/>
    </source>
</evidence>